<evidence type="ECO:0000256" key="10">
    <source>
        <dbReference type="ARBA" id="ARBA00022801"/>
    </source>
</evidence>
<evidence type="ECO:0000259" key="15">
    <source>
        <dbReference type="Pfam" id="PF01979"/>
    </source>
</evidence>
<comment type="catalytic activity">
    <reaction evidence="1">
        <text>(S)-allantoin + H2O = allantoate + H(+)</text>
        <dbReference type="Rhea" id="RHEA:17029"/>
        <dbReference type="ChEBI" id="CHEBI:15377"/>
        <dbReference type="ChEBI" id="CHEBI:15378"/>
        <dbReference type="ChEBI" id="CHEBI:15678"/>
        <dbReference type="ChEBI" id="CHEBI:17536"/>
        <dbReference type="EC" id="3.5.2.5"/>
    </reaction>
</comment>
<dbReference type="FunFam" id="3.20.20.140:FF:000032">
    <property type="entry name" value="Allantoinase Dal1"/>
    <property type="match status" value="1"/>
</dbReference>
<dbReference type="GO" id="GO:0050897">
    <property type="term" value="F:cobalt ion binding"/>
    <property type="evidence" value="ECO:0007669"/>
    <property type="project" value="InterPro"/>
</dbReference>
<dbReference type="InterPro" id="IPR050138">
    <property type="entry name" value="DHOase/Allantoinase_Hydrolase"/>
</dbReference>
<evidence type="ECO:0000256" key="12">
    <source>
        <dbReference type="ARBA" id="ARBA00022989"/>
    </source>
</evidence>
<protein>
    <recommendedName>
        <fullName evidence="7">allantoinase</fullName>
        <ecNumber evidence="7">3.5.2.5</ecNumber>
    </recommendedName>
</protein>
<reference evidence="17" key="1">
    <citation type="journal article" date="2017" name="Nat. Microbiol.">
        <title>Global analysis of biosynthetic gene clusters reveals vast potential of secondary metabolite production in Penicillium species.</title>
        <authorList>
            <person name="Nielsen J.C."/>
            <person name="Grijseels S."/>
            <person name="Prigent S."/>
            <person name="Ji B."/>
            <person name="Dainat J."/>
            <person name="Nielsen K.F."/>
            <person name="Frisvad J.C."/>
            <person name="Workman M."/>
            <person name="Nielsen J."/>
        </authorList>
    </citation>
    <scope>NUCLEOTIDE SEQUENCE [LARGE SCALE GENOMIC DNA]</scope>
    <source>
        <strain evidence="17">IBT 13039</strain>
    </source>
</reference>
<dbReference type="STRING" id="60175.A0A1V6YUI3"/>
<dbReference type="AlphaFoldDB" id="A0A1V6YUI3"/>
<dbReference type="GO" id="GO:0022857">
    <property type="term" value="F:transmembrane transporter activity"/>
    <property type="evidence" value="ECO:0007669"/>
    <property type="project" value="InterPro"/>
</dbReference>
<accession>A0A1V6YUI3</accession>
<comment type="subcellular location">
    <subcellularLocation>
        <location evidence="3">Membrane</location>
        <topology evidence="3">Multi-pass membrane protein</topology>
    </subcellularLocation>
</comment>
<keyword evidence="13 14" id="KW-0472">Membrane</keyword>
<dbReference type="UniPathway" id="UPA00395">
    <property type="reaction ID" value="UER00653"/>
</dbReference>
<keyword evidence="9" id="KW-0479">Metal-binding</keyword>
<organism evidence="16 17">
    <name type="scientific">Penicillium nalgiovense</name>
    <dbReference type="NCBI Taxonomy" id="60175"/>
    <lineage>
        <taxon>Eukaryota</taxon>
        <taxon>Fungi</taxon>
        <taxon>Dikarya</taxon>
        <taxon>Ascomycota</taxon>
        <taxon>Pezizomycotina</taxon>
        <taxon>Eurotiomycetes</taxon>
        <taxon>Eurotiomycetidae</taxon>
        <taxon>Eurotiales</taxon>
        <taxon>Aspergillaceae</taxon>
        <taxon>Penicillium</taxon>
    </lineage>
</organism>
<evidence type="ECO:0000256" key="11">
    <source>
        <dbReference type="ARBA" id="ARBA00022833"/>
    </source>
</evidence>
<dbReference type="GO" id="GO:0005737">
    <property type="term" value="C:cytoplasm"/>
    <property type="evidence" value="ECO:0007669"/>
    <property type="project" value="TreeGrafter"/>
</dbReference>
<gene>
    <name evidence="16" type="ORF">PENNAL_c0010G11475</name>
</gene>
<evidence type="ECO:0000256" key="8">
    <source>
        <dbReference type="ARBA" id="ARBA00022692"/>
    </source>
</evidence>
<comment type="similarity">
    <text evidence="5">Belongs to the metallo-dependent hydrolases superfamily. Allantoinase family.</text>
</comment>
<feature type="transmembrane region" description="Helical" evidence="14">
    <location>
        <begin position="73"/>
        <end position="93"/>
    </location>
</feature>
<feature type="transmembrane region" description="Helical" evidence="14">
    <location>
        <begin position="379"/>
        <end position="397"/>
    </location>
</feature>
<dbReference type="GO" id="GO:0008270">
    <property type="term" value="F:zinc ion binding"/>
    <property type="evidence" value="ECO:0007669"/>
    <property type="project" value="InterPro"/>
</dbReference>
<dbReference type="NCBIfam" id="TIGR03178">
    <property type="entry name" value="allantoinase"/>
    <property type="match status" value="1"/>
</dbReference>
<sequence>MEKQDLSIDSCDKIETHGLGTYQDEQLYQLGYKPQLRRSRKLSSMLFMSLSIASIPYGVGSALINAVYGGGQLSLFIGLLVVLALDTCVALSLSELASRYPTSSGIYHWSFRLMKTSGSRKLVSFVTGWIWLIGNWTISLSVNFGIASLIVATVSIFYPAWAASDWHLLLIFYAICLVVFMICFFADHLLPLIDTFSAALSVITCTTLAITLLVLAKTGRHDAYTGFVGYDPSYSGWEKHFTFFIGLLPPAYAFSALGMVTSMAEECTDPEVQIPTAISLVPVVAGAAALVFTVPICFTLPPLADIITAPYGQALPYIIHVVTGSPAASIVLMILVLFVALCCSISITTTAGRCTWAFSRDNAIPFSHLWSSTVRDSPLAALCLVTAVEMLLGLTYLGSSSAFTAFASVGVIALAVAYAIPIAISLFVDHRVEISQSRWRLNPLIGKAANILALLWISFQVVLFSMPVTLPVTSETMTYASVVISGQLLTEATNSSSITVLASSRAVISGQLTPATIVISRAAGKIIAVYDSVLSATDFPEGTLYTDHSPYVLLPGLIDTHVHLNQPGRTEWEGFYTGTQAAAFGGVTTVVDMPLNAIPPTTTVANLKEKVAAAQGKCWVDVGFFGGVIPGNSHELKALVQEGVRGFKGFLIDSGVDEFPAVNTEDIEKAMAELADEPTTLMFHAEKEPHEEPLSPTGPVDDYFTYLESRPSTYETNAIAEVLSLAHLAPQLALHIVHLSAMEAIPMLREARARGVHVTAETCFHYLSLAAEQIRNGDTRYKCSPPIRSQENQDALWAELARYPDDGVIQTVVSDHSPCTPDLKLLPPHIPPHNTDAPSNNGSFLTAWGGVSSVGMGLPILWTEFSRRNNLTFAPEEDTKRALQDIVRLCCMNTAAQVGLEKQKGDLAVGMDADICIFDDTAEWVVEPSTMLFRNKISPYQGQKLRGVVRETWLRGERIFTRAAGFGDDKPSGKLLLEKRANRN</sequence>
<feature type="transmembrane region" description="Helical" evidence="14">
    <location>
        <begin position="196"/>
        <end position="216"/>
    </location>
</feature>
<evidence type="ECO:0000256" key="1">
    <source>
        <dbReference type="ARBA" id="ARBA00001756"/>
    </source>
</evidence>
<keyword evidence="11" id="KW-0862">Zinc</keyword>
<evidence type="ECO:0000256" key="9">
    <source>
        <dbReference type="ARBA" id="ARBA00022723"/>
    </source>
</evidence>
<proteinExistence type="inferred from homology"/>
<dbReference type="Pfam" id="PF13520">
    <property type="entry name" value="AA_permease_2"/>
    <property type="match status" value="1"/>
</dbReference>
<evidence type="ECO:0000256" key="3">
    <source>
        <dbReference type="ARBA" id="ARBA00004141"/>
    </source>
</evidence>
<dbReference type="InterPro" id="IPR002293">
    <property type="entry name" value="AA/rel_permease1"/>
</dbReference>
<dbReference type="SUPFAM" id="SSF51338">
    <property type="entry name" value="Composite domain of metallo-dependent hydrolases"/>
    <property type="match status" value="1"/>
</dbReference>
<keyword evidence="17" id="KW-1185">Reference proteome</keyword>
<comment type="cofactor">
    <cofactor evidence="2">
        <name>Zn(2+)</name>
        <dbReference type="ChEBI" id="CHEBI:29105"/>
    </cofactor>
</comment>
<comment type="caution">
    <text evidence="16">The sequence shown here is derived from an EMBL/GenBank/DDBJ whole genome shotgun (WGS) entry which is preliminary data.</text>
</comment>
<dbReference type="InterPro" id="IPR006680">
    <property type="entry name" value="Amidohydro-rel"/>
</dbReference>
<evidence type="ECO:0000256" key="5">
    <source>
        <dbReference type="ARBA" id="ARBA00010368"/>
    </source>
</evidence>
<feature type="transmembrane region" description="Helical" evidence="14">
    <location>
        <begin position="280"/>
        <end position="303"/>
    </location>
</feature>
<feature type="domain" description="Amidohydrolase-related" evidence="15">
    <location>
        <begin position="552"/>
        <end position="957"/>
    </location>
</feature>
<keyword evidence="10" id="KW-0378">Hydrolase</keyword>
<evidence type="ECO:0000256" key="14">
    <source>
        <dbReference type="SAM" id="Phobius"/>
    </source>
</evidence>
<dbReference type="GO" id="GO:0006145">
    <property type="term" value="P:purine nucleobase catabolic process"/>
    <property type="evidence" value="ECO:0007669"/>
    <property type="project" value="TreeGrafter"/>
</dbReference>
<dbReference type="GO" id="GO:0000256">
    <property type="term" value="P:allantoin catabolic process"/>
    <property type="evidence" value="ECO:0007669"/>
    <property type="project" value="UniProtKB-UniPathway"/>
</dbReference>
<dbReference type="EMBL" id="MOOB01000010">
    <property type="protein sequence ID" value="OQE91105.1"/>
    <property type="molecule type" value="Genomic_DNA"/>
</dbReference>
<dbReference type="Gene3D" id="3.20.20.140">
    <property type="entry name" value="Metal-dependent hydrolases"/>
    <property type="match status" value="1"/>
</dbReference>
<dbReference type="PANTHER" id="PTHR43668">
    <property type="entry name" value="ALLANTOINASE"/>
    <property type="match status" value="1"/>
</dbReference>
<comment type="subunit">
    <text evidence="6">Homotetramer.</text>
</comment>
<evidence type="ECO:0000256" key="6">
    <source>
        <dbReference type="ARBA" id="ARBA00011881"/>
    </source>
</evidence>
<evidence type="ECO:0000256" key="13">
    <source>
        <dbReference type="ARBA" id="ARBA00023136"/>
    </source>
</evidence>
<dbReference type="GO" id="GO:0016020">
    <property type="term" value="C:membrane"/>
    <property type="evidence" value="ECO:0007669"/>
    <property type="project" value="UniProtKB-SubCell"/>
</dbReference>
<dbReference type="SUPFAM" id="SSF51556">
    <property type="entry name" value="Metallo-dependent hydrolases"/>
    <property type="match status" value="1"/>
</dbReference>
<feature type="transmembrane region" description="Helical" evidence="14">
    <location>
        <begin position="168"/>
        <end position="190"/>
    </location>
</feature>
<dbReference type="Proteomes" id="UP000191691">
    <property type="component" value="Unassembled WGS sequence"/>
</dbReference>
<evidence type="ECO:0000313" key="16">
    <source>
        <dbReference type="EMBL" id="OQE91105.1"/>
    </source>
</evidence>
<evidence type="ECO:0000313" key="17">
    <source>
        <dbReference type="Proteomes" id="UP000191691"/>
    </source>
</evidence>
<dbReference type="Gene3D" id="1.20.1740.10">
    <property type="entry name" value="Amino acid/polyamine transporter I"/>
    <property type="match status" value="1"/>
</dbReference>
<dbReference type="PROSITE" id="PS01137">
    <property type="entry name" value="TATD_1"/>
    <property type="match status" value="1"/>
</dbReference>
<feature type="transmembrane region" description="Helical" evidence="14">
    <location>
        <begin position="45"/>
        <end position="67"/>
    </location>
</feature>
<evidence type="ECO:0000256" key="7">
    <source>
        <dbReference type="ARBA" id="ARBA00012863"/>
    </source>
</evidence>
<comment type="pathway">
    <text evidence="4">Nitrogen metabolism; (S)-allantoin degradation; allantoate from (S)-allantoin: step 1/1.</text>
</comment>
<dbReference type="InterPro" id="IPR032466">
    <property type="entry name" value="Metal_Hydrolase"/>
</dbReference>
<evidence type="ECO:0000256" key="4">
    <source>
        <dbReference type="ARBA" id="ARBA00004968"/>
    </source>
</evidence>
<evidence type="ECO:0000256" key="2">
    <source>
        <dbReference type="ARBA" id="ARBA00001947"/>
    </source>
</evidence>
<dbReference type="GO" id="GO:0004038">
    <property type="term" value="F:allantoinase activity"/>
    <property type="evidence" value="ECO:0007669"/>
    <property type="project" value="UniProtKB-EC"/>
</dbReference>
<feature type="transmembrane region" description="Helical" evidence="14">
    <location>
        <begin position="449"/>
        <end position="470"/>
    </location>
</feature>
<dbReference type="InterPro" id="IPR011059">
    <property type="entry name" value="Metal-dep_hydrolase_composite"/>
</dbReference>
<dbReference type="InterPro" id="IPR017593">
    <property type="entry name" value="Allantoinase"/>
</dbReference>
<feature type="transmembrane region" description="Helical" evidence="14">
    <location>
        <begin position="315"/>
        <end position="343"/>
    </location>
</feature>
<keyword evidence="12 14" id="KW-1133">Transmembrane helix</keyword>
<name>A0A1V6YUI3_PENNA</name>
<feature type="transmembrane region" description="Helical" evidence="14">
    <location>
        <begin position="403"/>
        <end position="428"/>
    </location>
</feature>
<keyword evidence="8 14" id="KW-0812">Transmembrane</keyword>
<dbReference type="InterPro" id="IPR018228">
    <property type="entry name" value="DNase_TatD-rel_CS"/>
</dbReference>
<dbReference type="PANTHER" id="PTHR43668:SF2">
    <property type="entry name" value="ALLANTOINASE"/>
    <property type="match status" value="1"/>
</dbReference>
<dbReference type="EC" id="3.5.2.5" evidence="7"/>
<dbReference type="Pfam" id="PF01979">
    <property type="entry name" value="Amidohydro_1"/>
    <property type="match status" value="1"/>
</dbReference>